<sequence length="52" mass="5702">MVLNINKIRSALYKSAKLLGDVNAAKNGTLGKRVARRAAGKATNKLFRNLFK</sequence>
<reference evidence="1 2" key="1">
    <citation type="submission" date="2014-12" db="EMBL/GenBank/DDBJ databases">
        <title>Comparative genome analysis of Bacillus coagulans HM-08, Clostridium butyricum HM-68, Bacillus subtilis HM-66 and Bacillus licheniformis BL-09.</title>
        <authorList>
            <person name="Zhang H."/>
        </authorList>
    </citation>
    <scope>NUCLEOTIDE SEQUENCE [LARGE SCALE GENOMIC DNA]</scope>
    <source>
        <strain evidence="1 2">HM-66</strain>
    </source>
</reference>
<evidence type="ECO:0000313" key="2">
    <source>
        <dbReference type="Proteomes" id="UP000032247"/>
    </source>
</evidence>
<dbReference type="EMBL" id="JXBC01000013">
    <property type="protein sequence ID" value="KIU05488.1"/>
    <property type="molecule type" value="Genomic_DNA"/>
</dbReference>
<proteinExistence type="predicted"/>
<comment type="caution">
    <text evidence="1">The sequence shown here is derived from an EMBL/GenBank/DDBJ whole genome shotgun (WGS) entry which is preliminary data.</text>
</comment>
<dbReference type="PATRIC" id="fig|1423.173.peg.4024"/>
<name>A0A0D1I987_BACIU</name>
<dbReference type="Proteomes" id="UP000032247">
    <property type="component" value="Unassembled WGS sequence"/>
</dbReference>
<organism evidence="1 2">
    <name type="scientific">Bacillus subtilis</name>
    <dbReference type="NCBI Taxonomy" id="1423"/>
    <lineage>
        <taxon>Bacteria</taxon>
        <taxon>Bacillati</taxon>
        <taxon>Bacillota</taxon>
        <taxon>Bacilli</taxon>
        <taxon>Bacillales</taxon>
        <taxon>Bacillaceae</taxon>
        <taxon>Bacillus</taxon>
    </lineage>
</organism>
<evidence type="ECO:0000313" key="1">
    <source>
        <dbReference type="EMBL" id="KIU05488.1"/>
    </source>
</evidence>
<protein>
    <submittedName>
        <fullName evidence="1">Uncharacterized protein</fullName>
    </submittedName>
</protein>
<accession>A0A0D1I987</accession>
<dbReference type="AlphaFoldDB" id="A0A0D1I987"/>
<gene>
    <name evidence="1" type="ORF">SC09_contig4orf00290</name>
</gene>